<sequence>MKKTLAALIVLALVGGFSWLLQLVYGAGITNMNNFVPWGLYIVGFMIFTGVAAGSLMLAGAAWLFDSLAGYRPYTKIITFLGVFCGLVGAGLFIFVDLGNPQRGIYMLLSPNLSSPQVWDAGILSLYGLTGSLLMYKLWMVSQGKAVAADMKNISRLAIGAGLLVIVTSFAFVLLVSSPAWNNPGEPVSFLFAAVIAALAVLMLALSHLQKVAYCAVPEPLVSRMGYVASLLLALELIFLVGEACIGFYAPYGEEAETVFWQLTGKGAAFYWAEILAILMGCMALARSKVKAGSWLALLAVFLIKYNLLQSQQLNPLLPFAGPSVYNPPALGVYIPSLPEVGTALGIVAVACIMGIIGLAKFKSFFAPREEV</sequence>
<evidence type="ECO:0000313" key="9">
    <source>
        <dbReference type="Proteomes" id="UP000183639"/>
    </source>
</evidence>
<evidence type="ECO:0000256" key="3">
    <source>
        <dbReference type="ARBA" id="ARBA00022475"/>
    </source>
</evidence>
<comment type="subcellular location">
    <subcellularLocation>
        <location evidence="1">Cell membrane</location>
        <topology evidence="1">Multi-pass membrane protein</topology>
    </subcellularLocation>
</comment>
<feature type="transmembrane region" description="Helical" evidence="7">
    <location>
        <begin position="118"/>
        <end position="136"/>
    </location>
</feature>
<dbReference type="Gene3D" id="1.20.1630.10">
    <property type="entry name" value="Formate dehydrogenase/DMSO reductase domain"/>
    <property type="match status" value="1"/>
</dbReference>
<dbReference type="Proteomes" id="UP000183639">
    <property type="component" value="Unassembled WGS sequence"/>
</dbReference>
<reference evidence="8 9" key="1">
    <citation type="submission" date="2016-10" db="EMBL/GenBank/DDBJ databases">
        <authorList>
            <person name="de Groot N.N."/>
        </authorList>
    </citation>
    <scope>NUCLEOTIDE SEQUENCE [LARGE SCALE GENOMIC DNA]</scope>
    <source>
        <strain evidence="8 9">Z108</strain>
    </source>
</reference>
<evidence type="ECO:0000256" key="4">
    <source>
        <dbReference type="ARBA" id="ARBA00022692"/>
    </source>
</evidence>
<feature type="transmembrane region" description="Helical" evidence="7">
    <location>
        <begin position="227"/>
        <end position="249"/>
    </location>
</feature>
<dbReference type="InterPro" id="IPR005614">
    <property type="entry name" value="NrfD-like"/>
</dbReference>
<keyword evidence="3" id="KW-1003">Cell membrane</keyword>
<dbReference type="RefSeq" id="WP_075445838.1">
    <property type="nucleotide sequence ID" value="NZ_FOQK01000042.1"/>
</dbReference>
<comment type="similarity">
    <text evidence="2">Belongs to the NrfD family.</text>
</comment>
<keyword evidence="6 7" id="KW-0472">Membrane</keyword>
<organism evidence="8 9">
    <name type="scientific">Selenomonas ruminantium</name>
    <dbReference type="NCBI Taxonomy" id="971"/>
    <lineage>
        <taxon>Bacteria</taxon>
        <taxon>Bacillati</taxon>
        <taxon>Bacillota</taxon>
        <taxon>Negativicutes</taxon>
        <taxon>Selenomonadales</taxon>
        <taxon>Selenomonadaceae</taxon>
        <taxon>Selenomonas</taxon>
    </lineage>
</organism>
<evidence type="ECO:0000256" key="5">
    <source>
        <dbReference type="ARBA" id="ARBA00022989"/>
    </source>
</evidence>
<keyword evidence="5 7" id="KW-1133">Transmembrane helix</keyword>
<name>A0A1I3IAZ8_SELRU</name>
<feature type="transmembrane region" description="Helical" evidence="7">
    <location>
        <begin position="157"/>
        <end position="176"/>
    </location>
</feature>
<gene>
    <name evidence="8" type="ORF">SAMN04487861_14210</name>
</gene>
<feature type="transmembrane region" description="Helical" evidence="7">
    <location>
        <begin position="341"/>
        <end position="360"/>
    </location>
</feature>
<dbReference type="PANTHER" id="PTHR34856:SF2">
    <property type="entry name" value="PROTEIN NRFD"/>
    <property type="match status" value="1"/>
</dbReference>
<dbReference type="EMBL" id="FOQK01000042">
    <property type="protein sequence ID" value="SFI45158.1"/>
    <property type="molecule type" value="Genomic_DNA"/>
</dbReference>
<dbReference type="InterPro" id="IPR052049">
    <property type="entry name" value="Electron_transfer_protein"/>
</dbReference>
<evidence type="ECO:0000256" key="2">
    <source>
        <dbReference type="ARBA" id="ARBA00008929"/>
    </source>
</evidence>
<evidence type="ECO:0000313" key="8">
    <source>
        <dbReference type="EMBL" id="SFI45158.1"/>
    </source>
</evidence>
<feature type="transmembrane region" description="Helical" evidence="7">
    <location>
        <begin position="269"/>
        <end position="286"/>
    </location>
</feature>
<feature type="transmembrane region" description="Helical" evidence="7">
    <location>
        <begin position="77"/>
        <end position="98"/>
    </location>
</feature>
<dbReference type="PANTHER" id="PTHR34856">
    <property type="entry name" value="PROTEIN NRFD"/>
    <property type="match status" value="1"/>
</dbReference>
<feature type="transmembrane region" description="Helical" evidence="7">
    <location>
        <begin position="42"/>
        <end position="65"/>
    </location>
</feature>
<evidence type="ECO:0000256" key="1">
    <source>
        <dbReference type="ARBA" id="ARBA00004651"/>
    </source>
</evidence>
<dbReference type="GO" id="GO:0005886">
    <property type="term" value="C:plasma membrane"/>
    <property type="evidence" value="ECO:0007669"/>
    <property type="project" value="UniProtKB-SubCell"/>
</dbReference>
<dbReference type="Pfam" id="PF03916">
    <property type="entry name" value="NrfD"/>
    <property type="match status" value="1"/>
</dbReference>
<feature type="transmembrane region" description="Helical" evidence="7">
    <location>
        <begin position="188"/>
        <end position="206"/>
    </location>
</feature>
<feature type="transmembrane region" description="Helical" evidence="7">
    <location>
        <begin position="293"/>
        <end position="309"/>
    </location>
</feature>
<accession>A0A1I3IAZ8</accession>
<evidence type="ECO:0000256" key="7">
    <source>
        <dbReference type="SAM" id="Phobius"/>
    </source>
</evidence>
<evidence type="ECO:0000256" key="6">
    <source>
        <dbReference type="ARBA" id="ARBA00023136"/>
    </source>
</evidence>
<dbReference type="OrthoDB" id="9768158at2"/>
<proteinExistence type="inferred from homology"/>
<dbReference type="AlphaFoldDB" id="A0A1I3IAZ8"/>
<protein>
    <submittedName>
        <fullName evidence="8">Prokaryotic molybdopterin-containing oxidoreductase family, membrane subunit</fullName>
    </submittedName>
</protein>
<keyword evidence="4 7" id="KW-0812">Transmembrane</keyword>